<dbReference type="PIR" id="G72644">
    <property type="entry name" value="G72644"/>
</dbReference>
<gene>
    <name evidence="2" type="ordered locus">APE_0591.1</name>
</gene>
<dbReference type="PANTHER" id="PTHR11941:SF54">
    <property type="entry name" value="ENOYL-COA HYDRATASE, MITOCHONDRIAL"/>
    <property type="match status" value="1"/>
</dbReference>
<dbReference type="Gene3D" id="3.90.226.10">
    <property type="entry name" value="2-enoyl-CoA Hydratase, Chain A, domain 1"/>
    <property type="match status" value="1"/>
</dbReference>
<evidence type="ECO:0000313" key="3">
    <source>
        <dbReference type="Proteomes" id="UP000002518"/>
    </source>
</evidence>
<dbReference type="Proteomes" id="UP000002518">
    <property type="component" value="Chromosome"/>
</dbReference>
<evidence type="ECO:0000313" key="2">
    <source>
        <dbReference type="EMBL" id="BAA79559.2"/>
    </source>
</evidence>
<dbReference type="EnsemblBacteria" id="BAA79559">
    <property type="protein sequence ID" value="BAA79559"/>
    <property type="gene ID" value="APE_0591.1"/>
</dbReference>
<dbReference type="Pfam" id="PF00378">
    <property type="entry name" value="ECH_1"/>
    <property type="match status" value="1"/>
</dbReference>
<dbReference type="PANTHER" id="PTHR11941">
    <property type="entry name" value="ENOYL-COA HYDRATASE-RELATED"/>
    <property type="match status" value="1"/>
</dbReference>
<organism evidence="2 3">
    <name type="scientific">Aeropyrum pernix (strain ATCC 700893 / DSM 11879 / JCM 9820 / NBRC 100138 / K1)</name>
    <dbReference type="NCBI Taxonomy" id="272557"/>
    <lineage>
        <taxon>Archaea</taxon>
        <taxon>Thermoproteota</taxon>
        <taxon>Thermoprotei</taxon>
        <taxon>Desulfurococcales</taxon>
        <taxon>Desulfurococcaceae</taxon>
        <taxon>Aeropyrum</taxon>
    </lineage>
</organism>
<feature type="compositionally biased region" description="Basic and acidic residues" evidence="1">
    <location>
        <begin position="247"/>
        <end position="256"/>
    </location>
</feature>
<dbReference type="STRING" id="272557.APE_0591.1"/>
<proteinExistence type="predicted"/>
<reference evidence="2 3" key="1">
    <citation type="journal article" date="1999" name="DNA Res.">
        <title>Complete genome sequence of an aerobic hyper-thermophilic crenarchaeon, Aeropyrum pernix K1.</title>
        <authorList>
            <person name="Kawarabayasi Y."/>
            <person name="Hino Y."/>
            <person name="Horikawa H."/>
            <person name="Yamazaki S."/>
            <person name="Haikawa Y."/>
            <person name="Jin-no K."/>
            <person name="Takahashi M."/>
            <person name="Sekine M."/>
            <person name="Baba S."/>
            <person name="Ankai A."/>
            <person name="Kosugi H."/>
            <person name="Hosoyama A."/>
            <person name="Fukui S."/>
            <person name="Nagai Y."/>
            <person name="Nishijima K."/>
            <person name="Nakazawa H."/>
            <person name="Takamiya M."/>
            <person name="Masuda S."/>
            <person name="Funahashi T."/>
            <person name="Tanaka T."/>
            <person name="Kudoh Y."/>
            <person name="Yamazaki J."/>
            <person name="Kushida N."/>
            <person name="Oguchi A."/>
            <person name="Aoki K."/>
            <person name="Kubota K."/>
            <person name="Nakamura Y."/>
            <person name="Nomura N."/>
            <person name="Sako Y."/>
            <person name="Kikuchi H."/>
        </authorList>
    </citation>
    <scope>NUCLEOTIDE SEQUENCE [LARGE SCALE GENOMIC DNA]</scope>
    <source>
        <strain evidence="3">ATCC 700893 / DSM 11879 / JCM 9820 / NBRC 100138 / K1</strain>
    </source>
</reference>
<accession>Q9YEI7</accession>
<evidence type="ECO:0000256" key="1">
    <source>
        <dbReference type="SAM" id="MobiDB-lite"/>
    </source>
</evidence>
<feature type="region of interest" description="Disordered" evidence="1">
    <location>
        <begin position="245"/>
        <end position="266"/>
    </location>
</feature>
<protein>
    <submittedName>
        <fullName evidence="2">Enoyl-CoA hydratase/isomerase family protein</fullName>
    </submittedName>
</protein>
<dbReference type="EMBL" id="BA000002">
    <property type="protein sequence ID" value="BAA79559.2"/>
    <property type="molecule type" value="Genomic_DNA"/>
</dbReference>
<keyword evidence="3" id="KW-1185">Reference proteome</keyword>
<dbReference type="GeneID" id="1444742"/>
<name>Q9YEI7_AERPE</name>
<sequence>MAGNYSLVKTRVDPPLGWLVFSRPERLNAFNTSMMREVLAALDELEGDEGVRFVAITGEGKAFSAGIDLGELAEAGSPEEAERLFSTLAMVVERILGLRKPVIMAVNGHAIGGGAELLWAGDIVVAVRSARISWPESLWNLAPPFLPTLGPFVLGPARAAYLALTAEPITAEEAYRMGLVSLLVDEPGQLEDAVNRVAEKIMASPPAAVESIVSMLRAGKRGWHTQLGVAELKRLSKDTTALQAAKSFKDTKRPPDYKSLWRTGKK</sequence>
<dbReference type="CDD" id="cd06558">
    <property type="entry name" value="crotonase-like"/>
    <property type="match status" value="1"/>
</dbReference>
<dbReference type="InterPro" id="IPR029045">
    <property type="entry name" value="ClpP/crotonase-like_dom_sf"/>
</dbReference>
<dbReference type="AlphaFoldDB" id="Q9YEI7"/>
<dbReference type="GO" id="GO:0003824">
    <property type="term" value="F:catalytic activity"/>
    <property type="evidence" value="ECO:0007669"/>
    <property type="project" value="UniProtKB-ARBA"/>
</dbReference>
<dbReference type="InterPro" id="IPR001753">
    <property type="entry name" value="Enoyl-CoA_hydra/iso"/>
</dbReference>
<dbReference type="RefSeq" id="WP_010865848.1">
    <property type="nucleotide sequence ID" value="NC_000854.2"/>
</dbReference>
<dbReference type="eggNOG" id="arCOG00239">
    <property type="taxonomic scope" value="Archaea"/>
</dbReference>
<dbReference type="KEGG" id="ape:APE_0591.1"/>
<dbReference type="SUPFAM" id="SSF52096">
    <property type="entry name" value="ClpP/crotonase"/>
    <property type="match status" value="1"/>
</dbReference>
<dbReference type="GO" id="GO:0006635">
    <property type="term" value="P:fatty acid beta-oxidation"/>
    <property type="evidence" value="ECO:0007669"/>
    <property type="project" value="TreeGrafter"/>
</dbReference>